<dbReference type="EMBL" id="FNPC01000010">
    <property type="protein sequence ID" value="SDY77981.1"/>
    <property type="molecule type" value="Genomic_DNA"/>
</dbReference>
<dbReference type="PANTHER" id="PTHR47561">
    <property type="entry name" value="POLYSACCHARIDE DEACETYLASE FAMILY PROTEIN (AFU_ORTHOLOGUE AFUA_6G05030)"/>
    <property type="match status" value="1"/>
</dbReference>
<dbReference type="SUPFAM" id="SSF88713">
    <property type="entry name" value="Glycoside hydrolase/deacetylase"/>
    <property type="match status" value="1"/>
</dbReference>
<sequence>MSDRAVLSVDFELFEHTPAYRGADGDGTSEAETSGVGLDGARFLREALGERDATATAFVVSEVAAEHPDAVSAFAAAGHEIGSHTHSHRLLTDLDPDERRRELRESRKLLIDVTGARVDGFRAPAFDVGPDHFSMVAETGYAYDASVVPCRRIPGWYGGEHDRQRPGPATAFDPEAPSDLAVAPTAVMPGLRLPLTGTWLRLFGPRYTTLGMRLLARRGITPVLYVHPWEFVDLPELEGVPRRVYVRTGDWMRRAVERILATSFTFTSVRRVLADAGLVDSPEGV</sequence>
<accession>A0A1H3MMP5</accession>
<evidence type="ECO:0000313" key="2">
    <source>
        <dbReference type="EMBL" id="SDY77981.1"/>
    </source>
</evidence>
<dbReference type="OrthoDB" id="10436at2157"/>
<dbReference type="AlphaFoldDB" id="A0A1H3MMP5"/>
<dbReference type="GO" id="GO:0016810">
    <property type="term" value="F:hydrolase activity, acting on carbon-nitrogen (but not peptide) bonds"/>
    <property type="evidence" value="ECO:0007669"/>
    <property type="project" value="InterPro"/>
</dbReference>
<evidence type="ECO:0000259" key="1">
    <source>
        <dbReference type="PROSITE" id="PS51677"/>
    </source>
</evidence>
<dbReference type="GO" id="GO:0005975">
    <property type="term" value="P:carbohydrate metabolic process"/>
    <property type="evidence" value="ECO:0007669"/>
    <property type="project" value="InterPro"/>
</dbReference>
<gene>
    <name evidence="2" type="ORF">SAMN05216564_11012</name>
</gene>
<evidence type="ECO:0000313" key="3">
    <source>
        <dbReference type="Proteomes" id="UP000199079"/>
    </source>
</evidence>
<dbReference type="RefSeq" id="WP_092734355.1">
    <property type="nucleotide sequence ID" value="NZ_FNPC01000010.1"/>
</dbReference>
<dbReference type="Pfam" id="PF01522">
    <property type="entry name" value="Polysacc_deac_1"/>
    <property type="match status" value="1"/>
</dbReference>
<proteinExistence type="predicted"/>
<dbReference type="PROSITE" id="PS51677">
    <property type="entry name" value="NODB"/>
    <property type="match status" value="1"/>
</dbReference>
<dbReference type="Proteomes" id="UP000199079">
    <property type="component" value="Unassembled WGS sequence"/>
</dbReference>
<dbReference type="Pfam" id="PF11959">
    <property type="entry name" value="DUF3473"/>
    <property type="match status" value="1"/>
</dbReference>
<name>A0A1H3MMP5_9EURY</name>
<dbReference type="Gene3D" id="3.20.20.370">
    <property type="entry name" value="Glycoside hydrolase/deacetylase"/>
    <property type="match status" value="1"/>
</dbReference>
<dbReference type="InterPro" id="IPR022560">
    <property type="entry name" value="DUF3473"/>
</dbReference>
<protein>
    <submittedName>
        <fullName evidence="2">Polysaccharide deacetylase</fullName>
    </submittedName>
</protein>
<dbReference type="PANTHER" id="PTHR47561:SF1">
    <property type="entry name" value="POLYSACCHARIDE DEACETYLASE FAMILY PROTEIN (AFU_ORTHOLOGUE AFUA_6G05030)"/>
    <property type="match status" value="1"/>
</dbReference>
<keyword evidence="3" id="KW-1185">Reference proteome</keyword>
<organism evidence="2 3">
    <name type="scientific">Halopenitus persicus</name>
    <dbReference type="NCBI Taxonomy" id="1048396"/>
    <lineage>
        <taxon>Archaea</taxon>
        <taxon>Methanobacteriati</taxon>
        <taxon>Methanobacteriota</taxon>
        <taxon>Stenosarchaea group</taxon>
        <taxon>Halobacteria</taxon>
        <taxon>Halobacteriales</taxon>
        <taxon>Haloferacaceae</taxon>
        <taxon>Halopenitus</taxon>
    </lineage>
</organism>
<reference evidence="3" key="1">
    <citation type="submission" date="2016-10" db="EMBL/GenBank/DDBJ databases">
        <authorList>
            <person name="Varghese N."/>
            <person name="Submissions S."/>
        </authorList>
    </citation>
    <scope>NUCLEOTIDE SEQUENCE [LARGE SCALE GENOMIC DNA]</scope>
    <source>
        <strain evidence="3">DC30,IBRC 10041,KCTC 4046</strain>
    </source>
</reference>
<dbReference type="InterPro" id="IPR011330">
    <property type="entry name" value="Glyco_hydro/deAcase_b/a-brl"/>
</dbReference>
<dbReference type="InterPro" id="IPR002509">
    <property type="entry name" value="NODB_dom"/>
</dbReference>
<feature type="domain" description="NodB homology" evidence="1">
    <location>
        <begin position="28"/>
        <end position="285"/>
    </location>
</feature>